<dbReference type="AlphaFoldDB" id="A0AAD7X980"/>
<dbReference type="Pfam" id="PF00067">
    <property type="entry name" value="p450"/>
    <property type="match status" value="1"/>
</dbReference>
<evidence type="ECO:0000256" key="5">
    <source>
        <dbReference type="ARBA" id="ARBA00022723"/>
    </source>
</evidence>
<keyword evidence="4 9" id="KW-0349">Heme</keyword>
<evidence type="ECO:0000256" key="1">
    <source>
        <dbReference type="ARBA" id="ARBA00001971"/>
    </source>
</evidence>
<dbReference type="PRINTS" id="PR00385">
    <property type="entry name" value="P450"/>
</dbReference>
<evidence type="ECO:0000256" key="2">
    <source>
        <dbReference type="ARBA" id="ARBA00005179"/>
    </source>
</evidence>
<dbReference type="Proteomes" id="UP001215151">
    <property type="component" value="Unassembled WGS sequence"/>
</dbReference>
<gene>
    <name evidence="11" type="ORF">ONZ51_g7351</name>
</gene>
<dbReference type="GO" id="GO:0005506">
    <property type="term" value="F:iron ion binding"/>
    <property type="evidence" value="ECO:0007669"/>
    <property type="project" value="InterPro"/>
</dbReference>
<dbReference type="GO" id="GO:0016705">
    <property type="term" value="F:oxidoreductase activity, acting on paired donors, with incorporation or reduction of molecular oxygen"/>
    <property type="evidence" value="ECO:0007669"/>
    <property type="project" value="InterPro"/>
</dbReference>
<protein>
    <recommendedName>
        <fullName evidence="13">Cytochrome P450</fullName>
    </recommendedName>
</protein>
<dbReference type="SUPFAM" id="SSF48264">
    <property type="entry name" value="Cytochrome P450"/>
    <property type="match status" value="1"/>
</dbReference>
<keyword evidence="6 10" id="KW-0560">Oxidoreductase</keyword>
<dbReference type="InterPro" id="IPR017972">
    <property type="entry name" value="Cyt_P450_CS"/>
</dbReference>
<sequence>MGTLLYLLLIGGALLVLAVRNYLAGRHLRRIRGPPAPSWLLGHNEMMNNQIEVGALQKEWMKEYGTLCRLKTCFSEDVLEICDPKALQYIFHKSGYHFTKGPFGRQTAREIAGPGILYAQDQDHARIRKIMNPAFTSAQLRSFLPLFRGSAQKLAQNWKDLLQTTPDNAQRINVQSWLARCTLDVIGEVGFDVQCGALDDSLNPVMHAYKNMFLDAIPFPSKKTMIFRHFWKYIPMPILKYVQYIPTKEHVRFRQTLKVINNFARGLIEEKTEAVLAGKNENKKDIMSILVNANASENPKSRLTDEEMISQVATFLLAASSMTWMLYEIARHPEYQGKMREEVRAIRARVTERGDTDFSVSDLDAMTYVLAAMKEVMRLHPIVYMLIRYSTRDEVLPLAYPVTTTKGEVVDEVPIPKGTNCSISIWAYNRRVWLLKIVDTLPQIWGPDADEFVPERWIEHEKIGQIQLGVTSNLMTFSAGLKACIGWRFSIIEMQAILVELIEQFEFAIPEDKPEIIRFPAGLVAPLVKDDMKAGPQMPLRVTLTQ</sequence>
<evidence type="ECO:0000313" key="12">
    <source>
        <dbReference type="Proteomes" id="UP001215151"/>
    </source>
</evidence>
<dbReference type="InterPro" id="IPR002401">
    <property type="entry name" value="Cyt_P450_E_grp-I"/>
</dbReference>
<proteinExistence type="inferred from homology"/>
<evidence type="ECO:0000313" key="11">
    <source>
        <dbReference type="EMBL" id="KAJ8474242.1"/>
    </source>
</evidence>
<evidence type="ECO:0000256" key="7">
    <source>
        <dbReference type="ARBA" id="ARBA00023004"/>
    </source>
</evidence>
<dbReference type="GO" id="GO:0020037">
    <property type="term" value="F:heme binding"/>
    <property type="evidence" value="ECO:0007669"/>
    <property type="project" value="InterPro"/>
</dbReference>
<dbReference type="InterPro" id="IPR001128">
    <property type="entry name" value="Cyt_P450"/>
</dbReference>
<evidence type="ECO:0000256" key="6">
    <source>
        <dbReference type="ARBA" id="ARBA00023002"/>
    </source>
</evidence>
<dbReference type="PROSITE" id="PS00086">
    <property type="entry name" value="CYTOCHROME_P450"/>
    <property type="match status" value="1"/>
</dbReference>
<comment type="cofactor">
    <cofactor evidence="1 9">
        <name>heme</name>
        <dbReference type="ChEBI" id="CHEBI:30413"/>
    </cofactor>
</comment>
<comment type="pathway">
    <text evidence="2">Secondary metabolite biosynthesis.</text>
</comment>
<comment type="similarity">
    <text evidence="3 10">Belongs to the cytochrome P450 family.</text>
</comment>
<feature type="binding site" description="axial binding residue" evidence="9">
    <location>
        <position position="484"/>
    </location>
    <ligand>
        <name>heme</name>
        <dbReference type="ChEBI" id="CHEBI:30413"/>
    </ligand>
    <ligandPart>
        <name>Fe</name>
        <dbReference type="ChEBI" id="CHEBI:18248"/>
    </ligandPart>
</feature>
<dbReference type="EMBL" id="JAPEVG010000194">
    <property type="protein sequence ID" value="KAJ8474242.1"/>
    <property type="molecule type" value="Genomic_DNA"/>
</dbReference>
<dbReference type="InterPro" id="IPR036396">
    <property type="entry name" value="Cyt_P450_sf"/>
</dbReference>
<dbReference type="PRINTS" id="PR00463">
    <property type="entry name" value="EP450I"/>
</dbReference>
<dbReference type="PANTHER" id="PTHR24305">
    <property type="entry name" value="CYTOCHROME P450"/>
    <property type="match status" value="1"/>
</dbReference>
<accession>A0AAD7X980</accession>
<evidence type="ECO:0000256" key="4">
    <source>
        <dbReference type="ARBA" id="ARBA00022617"/>
    </source>
</evidence>
<reference evidence="11" key="1">
    <citation type="submission" date="2022-11" db="EMBL/GenBank/DDBJ databases">
        <title>Genome Sequence of Cubamyces cubensis.</title>
        <authorList>
            <person name="Buettner E."/>
        </authorList>
    </citation>
    <scope>NUCLEOTIDE SEQUENCE</scope>
    <source>
        <strain evidence="11">MPL-01</strain>
    </source>
</reference>
<evidence type="ECO:0000256" key="10">
    <source>
        <dbReference type="RuleBase" id="RU000461"/>
    </source>
</evidence>
<evidence type="ECO:0000256" key="3">
    <source>
        <dbReference type="ARBA" id="ARBA00010617"/>
    </source>
</evidence>
<comment type="caution">
    <text evidence="11">The sequence shown here is derived from an EMBL/GenBank/DDBJ whole genome shotgun (WGS) entry which is preliminary data.</text>
</comment>
<dbReference type="PANTHER" id="PTHR24305:SF166">
    <property type="entry name" value="CYTOCHROME P450 12A4, MITOCHONDRIAL-RELATED"/>
    <property type="match status" value="1"/>
</dbReference>
<organism evidence="11 12">
    <name type="scientific">Trametes cubensis</name>
    <dbReference type="NCBI Taxonomy" id="1111947"/>
    <lineage>
        <taxon>Eukaryota</taxon>
        <taxon>Fungi</taxon>
        <taxon>Dikarya</taxon>
        <taxon>Basidiomycota</taxon>
        <taxon>Agaricomycotina</taxon>
        <taxon>Agaricomycetes</taxon>
        <taxon>Polyporales</taxon>
        <taxon>Polyporaceae</taxon>
        <taxon>Trametes</taxon>
    </lineage>
</organism>
<evidence type="ECO:0000256" key="8">
    <source>
        <dbReference type="ARBA" id="ARBA00023033"/>
    </source>
</evidence>
<evidence type="ECO:0008006" key="13">
    <source>
        <dbReference type="Google" id="ProtNLM"/>
    </source>
</evidence>
<dbReference type="InterPro" id="IPR050121">
    <property type="entry name" value="Cytochrome_P450_monoxygenase"/>
</dbReference>
<dbReference type="Gene3D" id="1.10.630.10">
    <property type="entry name" value="Cytochrome P450"/>
    <property type="match status" value="1"/>
</dbReference>
<keyword evidence="5 9" id="KW-0479">Metal-binding</keyword>
<keyword evidence="12" id="KW-1185">Reference proteome</keyword>
<dbReference type="GO" id="GO:0004497">
    <property type="term" value="F:monooxygenase activity"/>
    <property type="evidence" value="ECO:0007669"/>
    <property type="project" value="UniProtKB-KW"/>
</dbReference>
<keyword evidence="8 10" id="KW-0503">Monooxygenase</keyword>
<keyword evidence="7 9" id="KW-0408">Iron</keyword>
<name>A0AAD7X980_9APHY</name>
<evidence type="ECO:0000256" key="9">
    <source>
        <dbReference type="PIRSR" id="PIRSR602401-1"/>
    </source>
</evidence>